<organism evidence="2 3">
    <name type="scientific">Kibdelosporangium aridum</name>
    <dbReference type="NCBI Taxonomy" id="2030"/>
    <lineage>
        <taxon>Bacteria</taxon>
        <taxon>Bacillati</taxon>
        <taxon>Actinomycetota</taxon>
        <taxon>Actinomycetes</taxon>
        <taxon>Pseudonocardiales</taxon>
        <taxon>Pseudonocardiaceae</taxon>
        <taxon>Kibdelosporangium</taxon>
    </lineage>
</organism>
<evidence type="ECO:0000313" key="3">
    <source>
        <dbReference type="Proteomes" id="UP000192674"/>
    </source>
</evidence>
<proteinExistence type="predicted"/>
<dbReference type="EMBL" id="FWXV01000001">
    <property type="protein sequence ID" value="SMC58890.1"/>
    <property type="molecule type" value="Genomic_DNA"/>
</dbReference>
<dbReference type="Gene3D" id="3.90.25.10">
    <property type="entry name" value="UDP-galactose 4-epimerase, domain 1"/>
    <property type="match status" value="1"/>
</dbReference>
<dbReference type="InterPro" id="IPR016040">
    <property type="entry name" value="NAD(P)-bd_dom"/>
</dbReference>
<name>A0A1W2AE68_KIBAR</name>
<keyword evidence="3" id="KW-1185">Reference proteome</keyword>
<dbReference type="AlphaFoldDB" id="A0A1W2AE68"/>
<dbReference type="Gene3D" id="3.40.50.720">
    <property type="entry name" value="NAD(P)-binding Rossmann-like Domain"/>
    <property type="match status" value="1"/>
</dbReference>
<dbReference type="SUPFAM" id="SSF51735">
    <property type="entry name" value="NAD(P)-binding Rossmann-fold domains"/>
    <property type="match status" value="1"/>
</dbReference>
<dbReference type="Pfam" id="PF13460">
    <property type="entry name" value="NAD_binding_10"/>
    <property type="match status" value="1"/>
</dbReference>
<evidence type="ECO:0000259" key="1">
    <source>
        <dbReference type="Pfam" id="PF13460"/>
    </source>
</evidence>
<reference evidence="2 3" key="1">
    <citation type="submission" date="2017-04" db="EMBL/GenBank/DDBJ databases">
        <authorList>
            <person name="Afonso C.L."/>
            <person name="Miller P.J."/>
            <person name="Scott M.A."/>
            <person name="Spackman E."/>
            <person name="Goraichik I."/>
            <person name="Dimitrov K.M."/>
            <person name="Suarez D.L."/>
            <person name="Swayne D.E."/>
        </authorList>
    </citation>
    <scope>NUCLEOTIDE SEQUENCE [LARGE SCALE GENOMIC DNA]</scope>
    <source>
        <strain evidence="2 3">DSM 43828</strain>
    </source>
</reference>
<dbReference type="InterPro" id="IPR036291">
    <property type="entry name" value="NAD(P)-bd_dom_sf"/>
</dbReference>
<dbReference type="RefSeq" id="WP_200825411.1">
    <property type="nucleotide sequence ID" value="NZ_FWXV01000001.1"/>
</dbReference>
<gene>
    <name evidence="2" type="ORF">SAMN05661093_00735</name>
</gene>
<evidence type="ECO:0000313" key="2">
    <source>
        <dbReference type="EMBL" id="SMC58890.1"/>
    </source>
</evidence>
<protein>
    <submittedName>
        <fullName evidence="2">Uncharacterized conserved protein YbjT, contains NAD(P)-binding and DUF2867 domains</fullName>
    </submittedName>
</protein>
<sequence>MTILITGGTGNIGRCVAKLLADHHPRVMTRKPTSKLDVYGDFERPDTWADVLKGVTSVYLFPFADAKFVSAAHEAGVRRFVVHSAAAAAFAITDDGTALAEHLIDERDGHRAVEAMVEATGAEWTHLRPGLLAANALAWADQIRATGVVKEPYPDTGYPWVHEADVAELAVEALLTDEHVSAAYTLTGPANVSQIDQVRAISAAIGREIRFEELSPDQISPEEYPPWLLELLAGTDVLKPTDTFERLTGREPRTFAQWALDHAADFR</sequence>
<dbReference type="PANTHER" id="PTHR43162">
    <property type="match status" value="1"/>
</dbReference>
<dbReference type="PANTHER" id="PTHR43162:SF1">
    <property type="entry name" value="PRESTALK A DIFFERENTIATION PROTEIN A"/>
    <property type="match status" value="1"/>
</dbReference>
<dbReference type="Proteomes" id="UP000192674">
    <property type="component" value="Unassembled WGS sequence"/>
</dbReference>
<dbReference type="InterPro" id="IPR051604">
    <property type="entry name" value="Ergot_Alk_Oxidoreductase"/>
</dbReference>
<feature type="domain" description="NAD(P)-binding" evidence="1">
    <location>
        <begin position="7"/>
        <end position="175"/>
    </location>
</feature>
<accession>A0A1W2AE68</accession>